<organism evidence="1 2">
    <name type="scientific">Pyricularia grisea</name>
    <name type="common">Crabgrass-specific blast fungus</name>
    <name type="synonym">Magnaporthe grisea</name>
    <dbReference type="NCBI Taxonomy" id="148305"/>
    <lineage>
        <taxon>Eukaryota</taxon>
        <taxon>Fungi</taxon>
        <taxon>Dikarya</taxon>
        <taxon>Ascomycota</taxon>
        <taxon>Pezizomycotina</taxon>
        <taxon>Sordariomycetes</taxon>
        <taxon>Sordariomycetidae</taxon>
        <taxon>Magnaporthales</taxon>
        <taxon>Pyriculariaceae</taxon>
        <taxon>Pyricularia</taxon>
    </lineage>
</organism>
<dbReference type="AlphaFoldDB" id="A0A6P8AN10"/>
<keyword evidence="1" id="KW-1185">Reference proteome</keyword>
<dbReference type="RefSeq" id="XP_030976277.1">
    <property type="nucleotide sequence ID" value="XM_031132312.1"/>
</dbReference>
<gene>
    <name evidence="2" type="ORF">PgNI_12362</name>
</gene>
<accession>A0A6P8AN10</accession>
<proteinExistence type="predicted"/>
<reference evidence="2" key="2">
    <citation type="submission" date="2019-10" db="EMBL/GenBank/DDBJ databases">
        <authorList>
            <consortium name="NCBI Genome Project"/>
        </authorList>
    </citation>
    <scope>NUCLEOTIDE SEQUENCE</scope>
    <source>
        <strain evidence="2">NI907</strain>
    </source>
</reference>
<reference evidence="2" key="1">
    <citation type="journal article" date="2019" name="Mol. Biol. Evol.">
        <title>Blast fungal genomes show frequent chromosomal changes, gene gains and losses, and effector gene turnover.</title>
        <authorList>
            <person name="Gomez Luciano L.B."/>
            <person name="Jason Tsai I."/>
            <person name="Chuma I."/>
            <person name="Tosa Y."/>
            <person name="Chen Y.H."/>
            <person name="Li J.Y."/>
            <person name="Li M.Y."/>
            <person name="Jade Lu M.Y."/>
            <person name="Nakayashiki H."/>
            <person name="Li W.H."/>
        </authorList>
    </citation>
    <scope>NUCLEOTIDE SEQUENCE</scope>
    <source>
        <strain evidence="2">NI907</strain>
    </source>
</reference>
<dbReference type="GeneID" id="41967217"/>
<reference evidence="2" key="3">
    <citation type="submission" date="2025-08" db="UniProtKB">
        <authorList>
            <consortium name="RefSeq"/>
        </authorList>
    </citation>
    <scope>IDENTIFICATION</scope>
    <source>
        <strain evidence="2">NI907</strain>
    </source>
</reference>
<name>A0A6P8AN10_PYRGI</name>
<dbReference type="Proteomes" id="UP000515153">
    <property type="component" value="Unplaced"/>
</dbReference>
<protein>
    <submittedName>
        <fullName evidence="2">Uncharacterized protein</fullName>
    </submittedName>
</protein>
<evidence type="ECO:0000313" key="1">
    <source>
        <dbReference type="Proteomes" id="UP000515153"/>
    </source>
</evidence>
<sequence length="312" mass="34777">MKSKQTTQLTLYDIIFRQTSPPVPAFSETVRVNHFDAQSCSDILGLCIHYLDPDDEVRTAAEPRIAHGPETFDPAYRQTSLALRRKVQLYDNRPKRSLMLVVTGGSYRSLDHTDLSMLLSMTGRRAPVMVVRVACLRCAKWTELTSTDEAKTACMYQIGFNLFYCLKCAVATGHPTVERTEVATLQSGAELEKSKRHQPFYLQPHAGISLLPIQVSVKAHKSNNFRTKPSLDQMSPDILSARAPLKKPQKILAIVILLRRGLAPPVQIIKGIGADDKAQLGGPREPDTFKMAKAASEELQSVLAIRDWRHGD</sequence>
<dbReference type="KEGG" id="pgri:PgNI_12362"/>
<evidence type="ECO:0000313" key="2">
    <source>
        <dbReference type="RefSeq" id="XP_030976277.1"/>
    </source>
</evidence>